<dbReference type="Gene3D" id="2.40.70.10">
    <property type="entry name" value="Acid Proteases"/>
    <property type="match status" value="1"/>
</dbReference>
<name>A0A6V7Q3A6_ANACO</name>
<reference evidence="2" key="1">
    <citation type="submission" date="2020-07" db="EMBL/GenBank/DDBJ databases">
        <authorList>
            <person name="Lin J."/>
        </authorList>
    </citation>
    <scope>NUCLEOTIDE SEQUENCE</scope>
</reference>
<dbReference type="InterPro" id="IPR021109">
    <property type="entry name" value="Peptidase_aspartic_dom_sf"/>
</dbReference>
<dbReference type="PANTHER" id="PTHR33240">
    <property type="entry name" value="OS08G0508500 PROTEIN"/>
    <property type="match status" value="1"/>
</dbReference>
<feature type="region of interest" description="Disordered" evidence="1">
    <location>
        <begin position="1"/>
        <end position="39"/>
    </location>
</feature>
<dbReference type="PANTHER" id="PTHR33240:SF15">
    <property type="entry name" value="GAG-PRO-LIKE PROTEIN"/>
    <property type="match status" value="1"/>
</dbReference>
<organism evidence="2">
    <name type="scientific">Ananas comosus var. bracteatus</name>
    <name type="common">red pineapple</name>
    <dbReference type="NCBI Taxonomy" id="296719"/>
    <lineage>
        <taxon>Eukaryota</taxon>
        <taxon>Viridiplantae</taxon>
        <taxon>Streptophyta</taxon>
        <taxon>Embryophyta</taxon>
        <taxon>Tracheophyta</taxon>
        <taxon>Spermatophyta</taxon>
        <taxon>Magnoliopsida</taxon>
        <taxon>Liliopsida</taxon>
        <taxon>Poales</taxon>
        <taxon>Bromeliaceae</taxon>
        <taxon>Bromelioideae</taxon>
        <taxon>Ananas</taxon>
    </lineage>
</organism>
<dbReference type="CDD" id="cd00303">
    <property type="entry name" value="retropepsin_like"/>
    <property type="match status" value="1"/>
</dbReference>
<dbReference type="EMBL" id="LR862132">
    <property type="protein sequence ID" value="CAD1837500.1"/>
    <property type="molecule type" value="Genomic_DNA"/>
</dbReference>
<protein>
    <submittedName>
        <fullName evidence="2">Uncharacterized protein</fullName>
    </submittedName>
</protein>
<dbReference type="SUPFAM" id="SSF50630">
    <property type="entry name" value="Acid proteases"/>
    <property type="match status" value="1"/>
</dbReference>
<sequence length="554" mass="63007">MELRKRKQLSDPPMRQDKEKQSESTLKPPQKHISAPHGKKSNVDYNVIAHLKRIPALLSVFDALMMAKELREALVEALLNPEPYETVMAEIHLVNQVDEEANQITFSEEDFMTPNHKHNRLLYVQGHVKGVALKRILVDPGSAVNILPLQTLLVLGHSVDDLEPENVVISGFNKSDEHTLGSIQLMLSLQELKILVRFYVIDADTSYTMLLGRPWIHEFQIVPSTLHQCLKYKDEHGRQKRISGNPNPFSWKLSNYADAQFFLEAAPSSSRLAFNLNKKKYANIPPPAYNLINASSFRTLQQEKNVKRDCRQNLNDPILLGSDSEDESSTHFQTMAIFVSKDPDELQNFSFSLSSRMSTTIEDVCVRVIRSTIPGRKPILLYKTSKAVSVNYNAAEYQLHQLLDLNSNAAEYQLHQLLDSNSNAAEYQLHQLLDLNFNAAEYQLHELLYLNYNAAEYQIHQLFDLDAVVPSYNVSRHSIHRAFYAHRAIHAVINLYYVGSLSTKKRRPLVAIPTPLLTVVDPSSLIPEWCTFPFASMASSSTKEVVIHLLLLCR</sequence>
<proteinExistence type="predicted"/>
<accession>A0A6V7Q3A6</accession>
<dbReference type="AlphaFoldDB" id="A0A6V7Q3A6"/>
<evidence type="ECO:0000313" key="2">
    <source>
        <dbReference type="EMBL" id="CAD1837500.1"/>
    </source>
</evidence>
<evidence type="ECO:0000256" key="1">
    <source>
        <dbReference type="SAM" id="MobiDB-lite"/>
    </source>
</evidence>
<gene>
    <name evidence="2" type="ORF">CB5_LOCUS20711</name>
</gene>